<dbReference type="Proteomes" id="UP000515121">
    <property type="component" value="Unplaced"/>
</dbReference>
<dbReference type="Pfam" id="PF00916">
    <property type="entry name" value="Sulfate_transp"/>
    <property type="match status" value="1"/>
</dbReference>
<sequence>MTSPLTADTIADQEVLDLEKLDCVDRVQWVLNTPNPPGLGHELMESAFSWRNKIPFLNKQSGWKVELFSMLQATFPILSWCQNYNATKFKHDLLAGLTLASLCIPQSIGYATLAKLDPQYGLYTSVVPPLIYAVMGTSREIAIGPVSVISLLISSMVLELQDPVANPIAYKRLVLTATFFAGTFQAALGLFRSGFLVDFLSHAAIVGFMAGAAIVIGLQQLKGLLGITHFTNKTDVISVMKAVWSSFHHPWNAHNFVLGFSFLIFIQITRFLGRRNRKLYWLPAIAPLISVILATLIVFLTKADKHGVKTVKHIKGGLNPSSVHQLQFNGPHVGEVAKIGLIVAIIALTEAFAVGRSFAAVKGYHLDGNKEMVAMGFMNIIGSFTSCYVATGSFSRTAVNFSAGCETTVSNIVMAITVFISLELFTKLLYYTPIAILSSIILSALPGLIDLNEAYNIWKVDKLDFLACIGAFLGVLFATVEIGLLVAVTISFAKIILISIRPGTETLGRIPGSDMFGDVNQYPMAVKTPGVLIMRLKTALLCFANANFGKERIMKWVIEEENAEKTIQLVILDISNLIDIDTSGIASLEELHKNLDSNGMKLAIANPRWQVIHKLKLAKFVGKIGGKFYLSVAEAIDSFSL</sequence>
<keyword evidence="5 8" id="KW-1133">Transmembrane helix</keyword>
<dbReference type="CDD" id="cd07042">
    <property type="entry name" value="STAS_SulP_like_sulfate_transporter"/>
    <property type="match status" value="1"/>
</dbReference>
<dbReference type="InterPro" id="IPR001902">
    <property type="entry name" value="SLC26A/SulP_fam"/>
</dbReference>
<name>A0A6P5YJ41_DURZI</name>
<evidence type="ECO:0000256" key="8">
    <source>
        <dbReference type="SAM" id="Phobius"/>
    </source>
</evidence>
<organism evidence="10 11">
    <name type="scientific">Durio zibethinus</name>
    <name type="common">Durian</name>
    <dbReference type="NCBI Taxonomy" id="66656"/>
    <lineage>
        <taxon>Eukaryota</taxon>
        <taxon>Viridiplantae</taxon>
        <taxon>Streptophyta</taxon>
        <taxon>Embryophyta</taxon>
        <taxon>Tracheophyta</taxon>
        <taxon>Spermatophyta</taxon>
        <taxon>Magnoliopsida</taxon>
        <taxon>eudicotyledons</taxon>
        <taxon>Gunneridae</taxon>
        <taxon>Pentapetalae</taxon>
        <taxon>rosids</taxon>
        <taxon>malvids</taxon>
        <taxon>Malvales</taxon>
        <taxon>Malvaceae</taxon>
        <taxon>Helicteroideae</taxon>
        <taxon>Durio</taxon>
    </lineage>
</organism>
<feature type="transmembrane region" description="Helical" evidence="8">
    <location>
        <begin position="339"/>
        <end position="361"/>
    </location>
</feature>
<feature type="transmembrane region" description="Helical" evidence="8">
    <location>
        <begin position="428"/>
        <end position="449"/>
    </location>
</feature>
<feature type="transmembrane region" description="Helical" evidence="8">
    <location>
        <begin position="253"/>
        <end position="272"/>
    </location>
</feature>
<feature type="transmembrane region" description="Helical" evidence="8">
    <location>
        <begin position="279"/>
        <end position="300"/>
    </location>
</feature>
<dbReference type="OrthoDB" id="288203at2759"/>
<proteinExistence type="predicted"/>
<feature type="transmembrane region" description="Helical" evidence="8">
    <location>
        <begin position="469"/>
        <end position="493"/>
    </location>
</feature>
<evidence type="ECO:0000256" key="6">
    <source>
        <dbReference type="ARBA" id="ARBA00023032"/>
    </source>
</evidence>
<dbReference type="RefSeq" id="XP_022740513.1">
    <property type="nucleotide sequence ID" value="XM_022884778.1"/>
</dbReference>
<dbReference type="PROSITE" id="PS50801">
    <property type="entry name" value="STAS"/>
    <property type="match status" value="1"/>
</dbReference>
<keyword evidence="6" id="KW-0764">Sulfate transport</keyword>
<evidence type="ECO:0000256" key="1">
    <source>
        <dbReference type="ARBA" id="ARBA00004141"/>
    </source>
</evidence>
<keyword evidence="2" id="KW-0813">Transport</keyword>
<dbReference type="GO" id="GO:0008271">
    <property type="term" value="F:secondary active sulfate transmembrane transporter activity"/>
    <property type="evidence" value="ECO:0007669"/>
    <property type="project" value="InterPro"/>
</dbReference>
<evidence type="ECO:0000256" key="3">
    <source>
        <dbReference type="ARBA" id="ARBA00022692"/>
    </source>
</evidence>
<gene>
    <name evidence="11" type="primary">LOC111292398</name>
</gene>
<keyword evidence="3 8" id="KW-0812">Transmembrane</keyword>
<evidence type="ECO:0000256" key="4">
    <source>
        <dbReference type="ARBA" id="ARBA00022847"/>
    </source>
</evidence>
<dbReference type="GeneID" id="111292398"/>
<evidence type="ECO:0000313" key="11">
    <source>
        <dbReference type="RefSeq" id="XP_022740513.1"/>
    </source>
</evidence>
<feature type="transmembrane region" description="Helical" evidence="8">
    <location>
        <begin position="203"/>
        <end position="221"/>
    </location>
</feature>
<accession>A0A6P5YJ41</accession>
<dbReference type="InterPro" id="IPR002645">
    <property type="entry name" value="STAS_dom"/>
</dbReference>
<dbReference type="GO" id="GO:0016020">
    <property type="term" value="C:membrane"/>
    <property type="evidence" value="ECO:0007669"/>
    <property type="project" value="UniProtKB-SubCell"/>
</dbReference>
<feature type="transmembrane region" description="Helical" evidence="8">
    <location>
        <begin position="373"/>
        <end position="395"/>
    </location>
</feature>
<feature type="transmembrane region" description="Helical" evidence="8">
    <location>
        <begin position="141"/>
        <end position="161"/>
    </location>
</feature>
<keyword evidence="10" id="KW-1185">Reference proteome</keyword>
<feature type="domain" description="STAS" evidence="9">
    <location>
        <begin position="541"/>
        <end position="639"/>
    </location>
</feature>
<dbReference type="SUPFAM" id="SSF52091">
    <property type="entry name" value="SpoIIaa-like"/>
    <property type="match status" value="1"/>
</dbReference>
<evidence type="ECO:0000256" key="7">
    <source>
        <dbReference type="ARBA" id="ARBA00023136"/>
    </source>
</evidence>
<dbReference type="GO" id="GO:0015293">
    <property type="term" value="F:symporter activity"/>
    <property type="evidence" value="ECO:0007669"/>
    <property type="project" value="UniProtKB-KW"/>
</dbReference>
<dbReference type="FunFam" id="3.30.750.24:FF:000002">
    <property type="entry name" value="Sulfate transporter 31"/>
    <property type="match status" value="1"/>
</dbReference>
<protein>
    <submittedName>
        <fullName evidence="11">Sulfate transporter 2.1-like</fullName>
    </submittedName>
</protein>
<dbReference type="InterPro" id="IPR011547">
    <property type="entry name" value="SLC26A/SulP_dom"/>
</dbReference>
<reference evidence="11" key="1">
    <citation type="submission" date="2025-08" db="UniProtKB">
        <authorList>
            <consortium name="RefSeq"/>
        </authorList>
    </citation>
    <scope>IDENTIFICATION</scope>
    <source>
        <tissue evidence="11">Fruit stalk</tissue>
    </source>
</reference>
<dbReference type="KEGG" id="dzi:111292398"/>
<dbReference type="InterPro" id="IPR036513">
    <property type="entry name" value="STAS_dom_sf"/>
</dbReference>
<evidence type="ECO:0000259" key="9">
    <source>
        <dbReference type="PROSITE" id="PS50801"/>
    </source>
</evidence>
<evidence type="ECO:0000256" key="2">
    <source>
        <dbReference type="ARBA" id="ARBA00022448"/>
    </source>
</evidence>
<evidence type="ECO:0000256" key="5">
    <source>
        <dbReference type="ARBA" id="ARBA00022989"/>
    </source>
</evidence>
<keyword evidence="4" id="KW-0769">Symport</keyword>
<comment type="subcellular location">
    <subcellularLocation>
        <location evidence="1">Membrane</location>
        <topology evidence="1">Multi-pass membrane protein</topology>
    </subcellularLocation>
</comment>
<dbReference type="AlphaFoldDB" id="A0A6P5YJ41"/>
<dbReference type="InterPro" id="IPR018045">
    <property type="entry name" value="S04_transporter_CS"/>
</dbReference>
<feature type="transmembrane region" description="Helical" evidence="8">
    <location>
        <begin position="173"/>
        <end position="191"/>
    </location>
</feature>
<evidence type="ECO:0000313" key="10">
    <source>
        <dbReference type="Proteomes" id="UP000515121"/>
    </source>
</evidence>
<feature type="transmembrane region" description="Helical" evidence="8">
    <location>
        <begin position="401"/>
        <end position="421"/>
    </location>
</feature>
<dbReference type="NCBIfam" id="TIGR00815">
    <property type="entry name" value="sulP"/>
    <property type="match status" value="1"/>
</dbReference>
<dbReference type="Gene3D" id="3.30.750.24">
    <property type="entry name" value="STAS domain"/>
    <property type="match status" value="1"/>
</dbReference>
<dbReference type="PANTHER" id="PTHR11814">
    <property type="entry name" value="SULFATE TRANSPORTER"/>
    <property type="match status" value="1"/>
</dbReference>
<dbReference type="Pfam" id="PF01740">
    <property type="entry name" value="STAS"/>
    <property type="match status" value="1"/>
</dbReference>
<keyword evidence="7 8" id="KW-0472">Membrane</keyword>
<dbReference type="PROSITE" id="PS01130">
    <property type="entry name" value="SLC26A"/>
    <property type="match status" value="1"/>
</dbReference>